<dbReference type="OrthoDB" id="6075445at2"/>
<dbReference type="Proteomes" id="UP000317624">
    <property type="component" value="Unassembled WGS sequence"/>
</dbReference>
<dbReference type="EMBL" id="VMRJ01000003">
    <property type="protein sequence ID" value="TVT40170.1"/>
    <property type="molecule type" value="Genomic_DNA"/>
</dbReference>
<sequence>MLRDIYRFISPKYQNLFLDYHVDMQPRYGHGKPPHPQLYGLIDRHRASYRTLLQEFLTHQPQLTKLKNAKDETDPNAPAWNNGFLPGLDIVAIYGMLAHYRPARYVEVGSGNSTKVAARAIREQGLPTQITSIDPYPRAEIDQLAQQVVRQPFETTDLAIFGQLQAGDIVFIDNSHRVLPNSDATVFFLDVLPRLAPGVVVHIHDMYLPYDYPQFMCDRGYSEQYMLAAFLLANPARYQTIMPNYFVSEDAELSQVLAPLWRQPALQGVEHHGGSYWLRIGDSVA</sequence>
<dbReference type="Gene3D" id="3.40.50.150">
    <property type="entry name" value="Vaccinia Virus protein VP39"/>
    <property type="match status" value="1"/>
</dbReference>
<dbReference type="GO" id="GO:0008168">
    <property type="term" value="F:methyltransferase activity"/>
    <property type="evidence" value="ECO:0007669"/>
    <property type="project" value="UniProtKB-KW"/>
</dbReference>
<proteinExistence type="predicted"/>
<dbReference type="GO" id="GO:0032259">
    <property type="term" value="P:methylation"/>
    <property type="evidence" value="ECO:0007669"/>
    <property type="project" value="UniProtKB-KW"/>
</dbReference>
<dbReference type="AlphaFoldDB" id="A0A558BUH3"/>
<organism evidence="1 2">
    <name type="scientific">Hymenobacter setariae</name>
    <dbReference type="NCBI Taxonomy" id="2594794"/>
    <lineage>
        <taxon>Bacteria</taxon>
        <taxon>Pseudomonadati</taxon>
        <taxon>Bacteroidota</taxon>
        <taxon>Cytophagia</taxon>
        <taxon>Cytophagales</taxon>
        <taxon>Hymenobacteraceae</taxon>
        <taxon>Hymenobacter</taxon>
    </lineage>
</organism>
<reference evidence="1 2" key="1">
    <citation type="submission" date="2019-07" db="EMBL/GenBank/DDBJ databases">
        <title>Hymenobacter sp. straun FUR1 Genome sequencing and assembly.</title>
        <authorList>
            <person name="Chhetri G."/>
        </authorList>
    </citation>
    <scope>NUCLEOTIDE SEQUENCE [LARGE SCALE GENOMIC DNA]</scope>
    <source>
        <strain evidence="1 2">Fur1</strain>
    </source>
</reference>
<comment type="caution">
    <text evidence="1">The sequence shown here is derived from an EMBL/GenBank/DDBJ whole genome shotgun (WGS) entry which is preliminary data.</text>
</comment>
<evidence type="ECO:0000313" key="1">
    <source>
        <dbReference type="EMBL" id="TVT40170.1"/>
    </source>
</evidence>
<accession>A0A558BUH3</accession>
<name>A0A558BUH3_9BACT</name>
<dbReference type="RefSeq" id="WP_144847813.1">
    <property type="nucleotide sequence ID" value="NZ_VMRJ01000003.1"/>
</dbReference>
<dbReference type="SUPFAM" id="SSF53335">
    <property type="entry name" value="S-adenosyl-L-methionine-dependent methyltransferases"/>
    <property type="match status" value="1"/>
</dbReference>
<protein>
    <submittedName>
        <fullName evidence="1">Class I SAM-dependent methyltransferase</fullName>
    </submittedName>
</protein>
<dbReference type="InterPro" id="IPR029063">
    <property type="entry name" value="SAM-dependent_MTases_sf"/>
</dbReference>
<gene>
    <name evidence="1" type="ORF">FNT36_11800</name>
</gene>
<keyword evidence="2" id="KW-1185">Reference proteome</keyword>
<dbReference type="Pfam" id="PF13578">
    <property type="entry name" value="Methyltransf_24"/>
    <property type="match status" value="1"/>
</dbReference>
<evidence type="ECO:0000313" key="2">
    <source>
        <dbReference type="Proteomes" id="UP000317624"/>
    </source>
</evidence>
<keyword evidence="1" id="KW-0808">Transferase</keyword>
<keyword evidence="1" id="KW-0489">Methyltransferase</keyword>